<dbReference type="EMBL" id="JACIJC010000001">
    <property type="protein sequence ID" value="MBB5684485.1"/>
    <property type="molecule type" value="Genomic_DNA"/>
</dbReference>
<gene>
    <name evidence="1" type="ORF">FHS49_000476</name>
</gene>
<accession>A0A7W9EDZ7</accession>
<dbReference type="Gene3D" id="3.30.70.100">
    <property type="match status" value="2"/>
</dbReference>
<dbReference type="SUPFAM" id="SSF54909">
    <property type="entry name" value="Dimeric alpha+beta barrel"/>
    <property type="match status" value="2"/>
</dbReference>
<dbReference type="InterPro" id="IPR011008">
    <property type="entry name" value="Dimeric_a/b-barrel"/>
</dbReference>
<sequence>MTYVDGFVCAVPAANKEAYRKHAADALPLFKEFGATRMVECWGDDVPDGKVTDFKGSVKAEEGEVVVFSWMEYPDKATRDAAGEKMMSDPRMAAMGASMPFDGKRMIYGGFEPIVDQDLGGAMGYADGYLVPVPHGNREAYRVIAEKAAEVFKDHGATRVVEAWGHDLPDGKVTDYKMAVQAKDDENTVFSWVEWPSKQARDDGWKKVMEDARMKTPPADMPFDGQRMIYGGFSPIVDA</sequence>
<proteinExistence type="predicted"/>
<name>A0A7W9EDZ7_9SPHN</name>
<keyword evidence="2" id="KW-1185">Reference proteome</keyword>
<dbReference type="InterPro" id="IPR009874">
    <property type="entry name" value="DUF1428"/>
</dbReference>
<evidence type="ECO:0000313" key="1">
    <source>
        <dbReference type="EMBL" id="MBB5684485.1"/>
    </source>
</evidence>
<dbReference type="AlphaFoldDB" id="A0A7W9EDZ7"/>
<dbReference type="Proteomes" id="UP000549617">
    <property type="component" value="Unassembled WGS sequence"/>
</dbReference>
<reference evidence="1 2" key="1">
    <citation type="submission" date="2020-08" db="EMBL/GenBank/DDBJ databases">
        <title>Genomic Encyclopedia of Type Strains, Phase IV (KMG-IV): sequencing the most valuable type-strain genomes for metagenomic binning, comparative biology and taxonomic classification.</title>
        <authorList>
            <person name="Goeker M."/>
        </authorList>
    </citation>
    <scope>NUCLEOTIDE SEQUENCE [LARGE SCALE GENOMIC DNA]</scope>
    <source>
        <strain evidence="1 2">DSM 25079</strain>
    </source>
</reference>
<comment type="caution">
    <text evidence="1">The sequence shown here is derived from an EMBL/GenBank/DDBJ whole genome shotgun (WGS) entry which is preliminary data.</text>
</comment>
<organism evidence="1 2">
    <name type="scientific">Sphingobium boeckii</name>
    <dbReference type="NCBI Taxonomy" id="1082345"/>
    <lineage>
        <taxon>Bacteria</taxon>
        <taxon>Pseudomonadati</taxon>
        <taxon>Pseudomonadota</taxon>
        <taxon>Alphaproteobacteria</taxon>
        <taxon>Sphingomonadales</taxon>
        <taxon>Sphingomonadaceae</taxon>
        <taxon>Sphingobium</taxon>
    </lineage>
</organism>
<protein>
    <submittedName>
        <fullName evidence="1">Uncharacterized protein YbaA (DUF1428 family)</fullName>
    </submittedName>
</protein>
<dbReference type="Pfam" id="PF07237">
    <property type="entry name" value="DUF1428"/>
    <property type="match status" value="2"/>
</dbReference>
<evidence type="ECO:0000313" key="2">
    <source>
        <dbReference type="Proteomes" id="UP000549617"/>
    </source>
</evidence>
<dbReference type="RefSeq" id="WP_184014846.1">
    <property type="nucleotide sequence ID" value="NZ_JACIJC010000001.1"/>
</dbReference>